<evidence type="ECO:0000313" key="3">
    <source>
        <dbReference type="EMBL" id="KAH6874207.1"/>
    </source>
</evidence>
<keyword evidence="4" id="KW-1185">Reference proteome</keyword>
<evidence type="ECO:0000256" key="1">
    <source>
        <dbReference type="SAM" id="MobiDB-lite"/>
    </source>
</evidence>
<protein>
    <submittedName>
        <fullName evidence="3">Uncharacterized protein</fullName>
    </submittedName>
</protein>
<accession>A0A9P8VSC7</accession>
<evidence type="ECO:0000256" key="2">
    <source>
        <dbReference type="SAM" id="SignalP"/>
    </source>
</evidence>
<reference evidence="3 4" key="1">
    <citation type="journal article" date="2021" name="Nat. Commun.">
        <title>Genetic determinants of endophytism in the Arabidopsis root mycobiome.</title>
        <authorList>
            <person name="Mesny F."/>
            <person name="Miyauchi S."/>
            <person name="Thiergart T."/>
            <person name="Pickel B."/>
            <person name="Atanasova L."/>
            <person name="Karlsson M."/>
            <person name="Huettel B."/>
            <person name="Barry K.W."/>
            <person name="Haridas S."/>
            <person name="Chen C."/>
            <person name="Bauer D."/>
            <person name="Andreopoulos W."/>
            <person name="Pangilinan J."/>
            <person name="LaButti K."/>
            <person name="Riley R."/>
            <person name="Lipzen A."/>
            <person name="Clum A."/>
            <person name="Drula E."/>
            <person name="Henrissat B."/>
            <person name="Kohler A."/>
            <person name="Grigoriev I.V."/>
            <person name="Martin F.M."/>
            <person name="Hacquard S."/>
        </authorList>
    </citation>
    <scope>NUCLEOTIDE SEQUENCE [LARGE SCALE GENOMIC DNA]</scope>
    <source>
        <strain evidence="3 4">MPI-CAGE-CH-0241</strain>
    </source>
</reference>
<dbReference type="OrthoDB" id="4970660at2759"/>
<feature type="compositionally biased region" description="Basic and acidic residues" evidence="1">
    <location>
        <begin position="92"/>
        <end position="103"/>
    </location>
</feature>
<feature type="region of interest" description="Disordered" evidence="1">
    <location>
        <begin position="72"/>
        <end position="103"/>
    </location>
</feature>
<comment type="caution">
    <text evidence="3">The sequence shown here is derived from an EMBL/GenBank/DDBJ whole genome shotgun (WGS) entry which is preliminary data.</text>
</comment>
<dbReference type="Proteomes" id="UP000777438">
    <property type="component" value="Unassembled WGS sequence"/>
</dbReference>
<dbReference type="AlphaFoldDB" id="A0A9P8VSC7"/>
<feature type="chain" id="PRO_5040403258" evidence="2">
    <location>
        <begin position="16"/>
        <end position="103"/>
    </location>
</feature>
<organism evidence="3 4">
    <name type="scientific">Thelonectria olida</name>
    <dbReference type="NCBI Taxonomy" id="1576542"/>
    <lineage>
        <taxon>Eukaryota</taxon>
        <taxon>Fungi</taxon>
        <taxon>Dikarya</taxon>
        <taxon>Ascomycota</taxon>
        <taxon>Pezizomycotina</taxon>
        <taxon>Sordariomycetes</taxon>
        <taxon>Hypocreomycetidae</taxon>
        <taxon>Hypocreales</taxon>
        <taxon>Nectriaceae</taxon>
        <taxon>Thelonectria</taxon>
    </lineage>
</organism>
<name>A0A9P8VSC7_9HYPO</name>
<evidence type="ECO:0000313" key="4">
    <source>
        <dbReference type="Proteomes" id="UP000777438"/>
    </source>
</evidence>
<sequence>MCFANLVMLICQVCGRRMGEQPMGTTPCWAMCGKFVSKVSGEAVQSECGVCRYAREERADLARRITWASRKYREKERGRGPAGDYDAFLGTKGKEDRRDEDRW</sequence>
<dbReference type="EMBL" id="JAGPYM010000041">
    <property type="protein sequence ID" value="KAH6874207.1"/>
    <property type="molecule type" value="Genomic_DNA"/>
</dbReference>
<feature type="signal peptide" evidence="2">
    <location>
        <begin position="1"/>
        <end position="15"/>
    </location>
</feature>
<proteinExistence type="predicted"/>
<keyword evidence="2" id="KW-0732">Signal</keyword>
<gene>
    <name evidence="3" type="ORF">B0T10DRAFT_233250</name>
</gene>